<feature type="chain" id="PRO_5003143106" evidence="1">
    <location>
        <begin position="30"/>
        <end position="389"/>
    </location>
</feature>
<reference evidence="2" key="1">
    <citation type="journal article" date="2011" name="Environ. Microbiol.">
        <title>Time-series analyses of Monterey Bay coastal microbial picoplankton using a 'genome proxy' microarray.</title>
        <authorList>
            <person name="Rich V.I."/>
            <person name="Pham V.D."/>
            <person name="Eppley J."/>
            <person name="Shi Y."/>
            <person name="DeLong E.F."/>
        </authorList>
    </citation>
    <scope>NUCLEOTIDE SEQUENCE</scope>
</reference>
<sequence>MIGNRRALTMKGILSKLAALLLGAGLIQADGDGRFQLGKVNGRDCLIDPDGKPFLSLGVNHIQNVFQGEGALLGDYRQACEDILKRLTYWGYNTGGYGTPEPLCRMLPSFAPMYLTKNANYMPDEQFEYCDVFDPVVQQKMREVIQYEIGKQAGNSTLIGYYWTDTPQWDLERARKKRGTDWVSMVRELPAGAPGKVRYEQFLADGGHSDEAFLRLIARELYMVIGEETRRLAPDVLIFGERYLAHDHPDCVIEEALPYIDVLSIQPGGVQFEAVYFDRMHEKFKKPILVCDHQNSFPTPEYPKTMWQQLESEEAVGVAYEQYLNDAFEKSYIIGYQRCQYIDRYADGAGMLKQGIVREDGTAYKTLTQALRQANLQALERFQMHHNFK</sequence>
<dbReference type="InterPro" id="IPR017853">
    <property type="entry name" value="GH"/>
</dbReference>
<evidence type="ECO:0000256" key="1">
    <source>
        <dbReference type="SAM" id="SignalP"/>
    </source>
</evidence>
<name>E0XQP8_9BACT</name>
<evidence type="ECO:0000313" key="2">
    <source>
        <dbReference type="EMBL" id="ADI16739.1"/>
    </source>
</evidence>
<dbReference type="EMBL" id="GU474845">
    <property type="protein sequence ID" value="ADI16739.1"/>
    <property type="molecule type" value="Genomic_DNA"/>
</dbReference>
<keyword evidence="1" id="KW-0732">Signal</keyword>
<feature type="signal peptide" evidence="1">
    <location>
        <begin position="1"/>
        <end position="29"/>
    </location>
</feature>
<proteinExistence type="predicted"/>
<dbReference type="AlphaFoldDB" id="E0XQP8"/>
<dbReference type="Gene3D" id="3.20.20.80">
    <property type="entry name" value="Glycosidases"/>
    <property type="match status" value="3"/>
</dbReference>
<dbReference type="SUPFAM" id="SSF51445">
    <property type="entry name" value="(Trans)glycosidases"/>
    <property type="match status" value="1"/>
</dbReference>
<accession>E0XQP8</accession>
<protein>
    <submittedName>
        <fullName evidence="2">Uncharacterized protein</fullName>
    </submittedName>
</protein>
<organism evidence="2">
    <name type="scientific">uncultured Verrucomicrobiales bacterium HF0010_05E02</name>
    <dbReference type="NCBI Taxonomy" id="710995"/>
    <lineage>
        <taxon>Bacteria</taxon>
        <taxon>Pseudomonadati</taxon>
        <taxon>Verrucomicrobiota</taxon>
        <taxon>Verrucomicrobiia</taxon>
        <taxon>Verrucomicrobiales</taxon>
        <taxon>environmental samples</taxon>
    </lineage>
</organism>